<evidence type="ECO:0000256" key="1">
    <source>
        <dbReference type="ARBA" id="ARBA00004651"/>
    </source>
</evidence>
<evidence type="ECO:0000256" key="3">
    <source>
        <dbReference type="ARBA" id="ARBA00022519"/>
    </source>
</evidence>
<dbReference type="GO" id="GO:0140114">
    <property type="term" value="P:cellular detoxification of fluoride"/>
    <property type="evidence" value="ECO:0007669"/>
    <property type="project" value="UniProtKB-UniRule"/>
</dbReference>
<dbReference type="RefSeq" id="WP_136546075.1">
    <property type="nucleotide sequence ID" value="NZ_CP031093.1"/>
</dbReference>
<dbReference type="NCBIfam" id="NF010792">
    <property type="entry name" value="PRK14196.1"/>
    <property type="match status" value="1"/>
</dbReference>
<evidence type="ECO:0000256" key="11">
    <source>
        <dbReference type="ARBA" id="ARBA00035585"/>
    </source>
</evidence>
<evidence type="ECO:0000256" key="10">
    <source>
        <dbReference type="ARBA" id="ARBA00035120"/>
    </source>
</evidence>
<keyword evidence="3" id="KW-0997">Cell inner membrane</keyword>
<feature type="binding site" evidence="12">
    <location>
        <position position="74"/>
    </location>
    <ligand>
        <name>Na(+)</name>
        <dbReference type="ChEBI" id="CHEBI:29101"/>
        <note>structural</note>
    </ligand>
</feature>
<feature type="binding site" evidence="12">
    <location>
        <position position="77"/>
    </location>
    <ligand>
        <name>Na(+)</name>
        <dbReference type="ChEBI" id="CHEBI:29101"/>
        <note>structural</note>
    </ligand>
</feature>
<comment type="subcellular location">
    <subcellularLocation>
        <location evidence="1 12">Cell membrane</location>
        <topology evidence="1 12">Multi-pass membrane protein</topology>
    </subcellularLocation>
</comment>
<keyword evidence="12" id="KW-0479">Metal-binding</keyword>
<dbReference type="GO" id="GO:0005886">
    <property type="term" value="C:plasma membrane"/>
    <property type="evidence" value="ECO:0007669"/>
    <property type="project" value="UniProtKB-SubCell"/>
</dbReference>
<dbReference type="Proteomes" id="UP000298049">
    <property type="component" value="Chromosome"/>
</dbReference>
<evidence type="ECO:0000313" key="13">
    <source>
        <dbReference type="EMBL" id="QCF24656.1"/>
    </source>
</evidence>
<dbReference type="InterPro" id="IPR003691">
    <property type="entry name" value="FluC"/>
</dbReference>
<keyword evidence="2 12" id="KW-1003">Cell membrane</keyword>
<name>A0A4P7XD01_9ALTE</name>
<comment type="similarity">
    <text evidence="10 12">Belongs to the fluoride channel Fluc/FEX (TC 1.A.43) family.</text>
</comment>
<keyword evidence="5 12" id="KW-1133">Transmembrane helix</keyword>
<dbReference type="PANTHER" id="PTHR28259">
    <property type="entry name" value="FLUORIDE EXPORT PROTEIN 1-RELATED"/>
    <property type="match status" value="1"/>
</dbReference>
<keyword evidence="8 12" id="KW-0472">Membrane</keyword>
<feature type="transmembrane region" description="Helical" evidence="12">
    <location>
        <begin position="37"/>
        <end position="55"/>
    </location>
</feature>
<feature type="transmembrane region" description="Helical" evidence="12">
    <location>
        <begin position="64"/>
        <end position="83"/>
    </location>
</feature>
<organism evidence="13 14">
    <name type="scientific">Hydrocarboniclastica marina</name>
    <dbReference type="NCBI Taxonomy" id="2259620"/>
    <lineage>
        <taxon>Bacteria</taxon>
        <taxon>Pseudomonadati</taxon>
        <taxon>Pseudomonadota</taxon>
        <taxon>Gammaproteobacteria</taxon>
        <taxon>Alteromonadales</taxon>
        <taxon>Alteromonadaceae</taxon>
        <taxon>Hydrocarboniclastica</taxon>
    </lineage>
</organism>
<keyword evidence="12" id="KW-0813">Transport</keyword>
<protein>
    <recommendedName>
        <fullName evidence="12">Fluoride-specific ion channel FluC</fullName>
    </recommendedName>
</protein>
<keyword evidence="4 12" id="KW-0812">Transmembrane</keyword>
<gene>
    <name evidence="12" type="primary">fluC</name>
    <name evidence="12" type="synonym">crcB</name>
    <name evidence="13" type="ORF">soil367_01060</name>
</gene>
<evidence type="ECO:0000256" key="9">
    <source>
        <dbReference type="ARBA" id="ARBA00023303"/>
    </source>
</evidence>
<evidence type="ECO:0000256" key="12">
    <source>
        <dbReference type="HAMAP-Rule" id="MF_00454"/>
    </source>
</evidence>
<reference evidence="13 14" key="1">
    <citation type="submission" date="2018-07" db="EMBL/GenBank/DDBJ databases">
        <title>Marsedoiliclastica nanhaica gen. nov. sp. nov., a novel marine hydrocarbonoclastic bacterium isolated from an in-situ enriched hydrocarbon-degrading consortium in deep-sea sediment.</title>
        <authorList>
            <person name="Dong C."/>
            <person name="Ma T."/>
            <person name="Liu R."/>
            <person name="Shao Z."/>
        </authorList>
    </citation>
    <scope>NUCLEOTIDE SEQUENCE [LARGE SCALE GENOMIC DNA]</scope>
    <source>
        <strain evidence="14">soil36-7</strain>
    </source>
</reference>
<dbReference type="AlphaFoldDB" id="A0A4P7XD01"/>
<proteinExistence type="inferred from homology"/>
<keyword evidence="9 12" id="KW-0407">Ion channel</keyword>
<evidence type="ECO:0000256" key="8">
    <source>
        <dbReference type="ARBA" id="ARBA00023136"/>
    </source>
</evidence>
<evidence type="ECO:0000256" key="5">
    <source>
        <dbReference type="ARBA" id="ARBA00022989"/>
    </source>
</evidence>
<dbReference type="Pfam" id="PF02537">
    <property type="entry name" value="CRCB"/>
    <property type="match status" value="1"/>
</dbReference>
<dbReference type="KEGG" id="hmi:soil367_01060"/>
<comment type="activity regulation">
    <text evidence="12">Na(+) is not transported, but it plays an essential structural role and its presence is essential for fluoride channel function.</text>
</comment>
<dbReference type="PANTHER" id="PTHR28259:SF1">
    <property type="entry name" value="FLUORIDE EXPORT PROTEIN 1-RELATED"/>
    <property type="match status" value="1"/>
</dbReference>
<dbReference type="NCBIfam" id="TIGR00494">
    <property type="entry name" value="crcB"/>
    <property type="match status" value="1"/>
</dbReference>
<evidence type="ECO:0000256" key="7">
    <source>
        <dbReference type="ARBA" id="ARBA00023065"/>
    </source>
</evidence>
<keyword evidence="7 12" id="KW-0406">Ion transport</keyword>
<evidence type="ECO:0000256" key="2">
    <source>
        <dbReference type="ARBA" id="ARBA00022475"/>
    </source>
</evidence>
<comment type="catalytic activity">
    <reaction evidence="11">
        <text>fluoride(in) = fluoride(out)</text>
        <dbReference type="Rhea" id="RHEA:76159"/>
        <dbReference type="ChEBI" id="CHEBI:17051"/>
    </reaction>
    <physiologicalReaction direction="left-to-right" evidence="11">
        <dbReference type="Rhea" id="RHEA:76160"/>
    </physiologicalReaction>
</comment>
<accession>A0A4P7XD01</accession>
<comment type="function">
    <text evidence="12">Fluoride-specific ion channel. Important for reducing fluoride concentration in the cell, thus reducing its toxicity.</text>
</comment>
<dbReference type="OrthoDB" id="9806299at2"/>
<feature type="transmembrane region" description="Helical" evidence="12">
    <location>
        <begin position="95"/>
        <end position="120"/>
    </location>
</feature>
<keyword evidence="6 12" id="KW-0915">Sodium</keyword>
<keyword evidence="14" id="KW-1185">Reference proteome</keyword>
<sequence length="125" mass="13186">MWLSIAAISIGAAVGANLRWALGLCCNHWFGAVPPGTLIANLGGAWLIGVAVGYFSQAPVSPEWRLLIVTGLLGALTTFSTFSLEMVDTLQAGKWMVAVGGILAHVLGSLLLTFLGILTYQWLKS</sequence>
<dbReference type="GO" id="GO:0062054">
    <property type="term" value="F:fluoride channel activity"/>
    <property type="evidence" value="ECO:0007669"/>
    <property type="project" value="UniProtKB-UniRule"/>
</dbReference>
<evidence type="ECO:0000313" key="14">
    <source>
        <dbReference type="Proteomes" id="UP000298049"/>
    </source>
</evidence>
<evidence type="ECO:0000256" key="6">
    <source>
        <dbReference type="ARBA" id="ARBA00023053"/>
    </source>
</evidence>
<dbReference type="GO" id="GO:0046872">
    <property type="term" value="F:metal ion binding"/>
    <property type="evidence" value="ECO:0007669"/>
    <property type="project" value="UniProtKB-KW"/>
</dbReference>
<dbReference type="EMBL" id="CP031093">
    <property type="protein sequence ID" value="QCF24656.1"/>
    <property type="molecule type" value="Genomic_DNA"/>
</dbReference>
<dbReference type="HAMAP" id="MF_00454">
    <property type="entry name" value="FluC"/>
    <property type="match status" value="1"/>
</dbReference>
<evidence type="ECO:0000256" key="4">
    <source>
        <dbReference type="ARBA" id="ARBA00022692"/>
    </source>
</evidence>